<dbReference type="GO" id="GO:0036381">
    <property type="term" value="F:pyridoxal 5'-phosphate synthase (glutamine hydrolysing) activity"/>
    <property type="evidence" value="ECO:0007669"/>
    <property type="project" value="UniProtKB-UniRule"/>
</dbReference>
<evidence type="ECO:0000256" key="6">
    <source>
        <dbReference type="ARBA" id="ARBA00049534"/>
    </source>
</evidence>
<comment type="similarity">
    <text evidence="1 7">Belongs to the glutaminase PdxT/SNO family.</text>
</comment>
<keyword evidence="2 7" id="KW-0378">Hydrolase</keyword>
<evidence type="ECO:0000256" key="2">
    <source>
        <dbReference type="ARBA" id="ARBA00022801"/>
    </source>
</evidence>
<keyword evidence="3 7" id="KW-0663">Pyridoxal phosphate</keyword>
<dbReference type="PROSITE" id="PS01236">
    <property type="entry name" value="PDXT_SNO_1"/>
    <property type="match status" value="1"/>
</dbReference>
<protein>
    <recommendedName>
        <fullName evidence="7">Pyridoxal 5'-phosphate synthase subunit PdxT</fullName>
        <ecNumber evidence="7">4.3.3.6</ecNumber>
    </recommendedName>
    <alternativeName>
        <fullName evidence="7">Pdx2</fullName>
    </alternativeName>
    <alternativeName>
        <fullName evidence="7">Pyridoxal 5'-phosphate synthase glutaminase subunit</fullName>
        <ecNumber evidence="7">3.5.1.2</ecNumber>
    </alternativeName>
</protein>
<feature type="active site" description="Nucleophile" evidence="7">
    <location>
        <position position="122"/>
    </location>
</feature>
<dbReference type="InterPro" id="IPR029062">
    <property type="entry name" value="Class_I_gatase-like"/>
</dbReference>
<dbReference type="EMBL" id="LNKH01000010">
    <property type="protein sequence ID" value="OSG95931.1"/>
    <property type="molecule type" value="Genomic_DNA"/>
</dbReference>
<comment type="function">
    <text evidence="7">Catalyzes the hydrolysis of glutamine to glutamate and ammonia as part of the biosynthesis of pyridoxal 5'-phosphate. The resulting ammonia molecule is channeled to the active site of PdxS.</text>
</comment>
<evidence type="ECO:0000256" key="5">
    <source>
        <dbReference type="ARBA" id="ARBA00023239"/>
    </source>
</evidence>
<keyword evidence="8" id="KW-0808">Transferase</keyword>
<dbReference type="Pfam" id="PF01174">
    <property type="entry name" value="SNO"/>
    <property type="match status" value="2"/>
</dbReference>
<proteinExistence type="inferred from homology"/>
<feature type="binding site" evidence="7">
    <location>
        <begin position="90"/>
        <end position="92"/>
    </location>
    <ligand>
        <name>L-glutamine</name>
        <dbReference type="ChEBI" id="CHEBI:58359"/>
    </ligand>
</feature>
<feature type="active site" description="Charge relay system" evidence="7">
    <location>
        <position position="249"/>
    </location>
</feature>
<dbReference type="PANTHER" id="PTHR31559">
    <property type="entry name" value="PYRIDOXAL 5'-PHOSPHATE SYNTHASE SUBUNIT SNO"/>
    <property type="match status" value="1"/>
</dbReference>
<dbReference type="KEGG" id="bado:BBMN23_1513"/>
<dbReference type="GO" id="GO:0005829">
    <property type="term" value="C:cytosol"/>
    <property type="evidence" value="ECO:0007669"/>
    <property type="project" value="TreeGrafter"/>
</dbReference>
<evidence type="ECO:0000313" key="8">
    <source>
        <dbReference type="EMBL" id="OSG95931.1"/>
    </source>
</evidence>
<evidence type="ECO:0000313" key="9">
    <source>
        <dbReference type="Proteomes" id="UP000193905"/>
    </source>
</evidence>
<comment type="subunit">
    <text evidence="7">In the presence of PdxS, forms a dodecamer of heterodimers. Only shows activity in the heterodimer.</text>
</comment>
<evidence type="ECO:0000256" key="3">
    <source>
        <dbReference type="ARBA" id="ARBA00022898"/>
    </source>
</evidence>
<dbReference type="GO" id="GO:0006543">
    <property type="term" value="P:L-glutamine catabolic process"/>
    <property type="evidence" value="ECO:0007669"/>
    <property type="project" value="UniProtKB-UniRule"/>
</dbReference>
<dbReference type="Gene3D" id="3.40.50.880">
    <property type="match status" value="1"/>
</dbReference>
<dbReference type="AlphaFoldDB" id="A0A0B5BPW2"/>
<gene>
    <name evidence="7" type="primary">pdxT</name>
    <name evidence="8" type="ORF">AL0462_1530</name>
</gene>
<dbReference type="PIRSF" id="PIRSF005639">
    <property type="entry name" value="Glut_amidoT_SNO"/>
    <property type="match status" value="1"/>
</dbReference>
<name>A0A0B5BPW2_BIFAD</name>
<evidence type="ECO:0000256" key="1">
    <source>
        <dbReference type="ARBA" id="ARBA00008345"/>
    </source>
</evidence>
<dbReference type="GO" id="GO:1903600">
    <property type="term" value="C:glutaminase complex"/>
    <property type="evidence" value="ECO:0007669"/>
    <property type="project" value="TreeGrafter"/>
</dbReference>
<dbReference type="Proteomes" id="UP000193905">
    <property type="component" value="Unassembled WGS sequence"/>
</dbReference>
<dbReference type="GO" id="GO:0004359">
    <property type="term" value="F:glutaminase activity"/>
    <property type="evidence" value="ECO:0007669"/>
    <property type="project" value="UniProtKB-UniRule"/>
</dbReference>
<keyword evidence="4 7" id="KW-0315">Glutamine amidotransferase</keyword>
<dbReference type="CDD" id="cd01749">
    <property type="entry name" value="GATase1_PB"/>
    <property type="match status" value="1"/>
</dbReference>
<comment type="pathway">
    <text evidence="7">Cofactor biosynthesis; pyridoxal 5'-phosphate biosynthesis.</text>
</comment>
<comment type="catalytic activity">
    <reaction evidence="7">
        <text>aldehydo-D-ribose 5-phosphate + D-glyceraldehyde 3-phosphate + L-glutamine = pyridoxal 5'-phosphate + L-glutamate + phosphate + 3 H2O + H(+)</text>
        <dbReference type="Rhea" id="RHEA:31507"/>
        <dbReference type="ChEBI" id="CHEBI:15377"/>
        <dbReference type="ChEBI" id="CHEBI:15378"/>
        <dbReference type="ChEBI" id="CHEBI:29985"/>
        <dbReference type="ChEBI" id="CHEBI:43474"/>
        <dbReference type="ChEBI" id="CHEBI:58273"/>
        <dbReference type="ChEBI" id="CHEBI:58359"/>
        <dbReference type="ChEBI" id="CHEBI:59776"/>
        <dbReference type="ChEBI" id="CHEBI:597326"/>
        <dbReference type="EC" id="4.3.3.6"/>
    </reaction>
</comment>
<dbReference type="GO" id="GO:0042823">
    <property type="term" value="P:pyridoxal phosphate biosynthetic process"/>
    <property type="evidence" value="ECO:0007669"/>
    <property type="project" value="UniProtKB-UniRule"/>
</dbReference>
<dbReference type="GO" id="GO:0008614">
    <property type="term" value="P:pyridoxine metabolic process"/>
    <property type="evidence" value="ECO:0007669"/>
    <property type="project" value="TreeGrafter"/>
</dbReference>
<evidence type="ECO:0000256" key="4">
    <source>
        <dbReference type="ARBA" id="ARBA00022962"/>
    </source>
</evidence>
<reference evidence="8 9" key="1">
    <citation type="journal article" date="2016" name="Sci. Rep.">
        <title>Evaluation of genetic diversity among strains of the human gut commensal Bifidobacterium adolescentis.</title>
        <authorList>
            <person name="Duranti S."/>
            <person name="Milani C."/>
            <person name="Lugli G.A."/>
            <person name="Mancabelli L."/>
            <person name="Turroni F."/>
            <person name="Ferrario C."/>
            <person name="Mangifesta M."/>
            <person name="Viappiani A."/>
            <person name="Sanchez B."/>
            <person name="Margolles A."/>
            <person name="van Sinderen D."/>
            <person name="Ventura M."/>
        </authorList>
    </citation>
    <scope>NUCLEOTIDE SEQUENCE [LARGE SCALE GENOMIC DNA]</scope>
    <source>
        <strain evidence="8 9">AL46-2</strain>
    </source>
</reference>
<dbReference type="GO" id="GO:0016740">
    <property type="term" value="F:transferase activity"/>
    <property type="evidence" value="ECO:0007669"/>
    <property type="project" value="UniProtKB-KW"/>
</dbReference>
<feature type="binding site" evidence="7">
    <location>
        <begin position="213"/>
        <end position="214"/>
    </location>
    <ligand>
        <name>L-glutamine</name>
        <dbReference type="ChEBI" id="CHEBI:58359"/>
    </ligand>
</feature>
<dbReference type="InterPro" id="IPR002161">
    <property type="entry name" value="PdxT/SNO"/>
</dbReference>
<dbReference type="UniPathway" id="UPA00245"/>
<sequence>MFGDSPNDLLNNLNEEHPLVVAVEYISKEESADVAAGSASAKHGVTGILAVQGAFAEHAAMLDRLGAPWKLLRAAEDFDDSIDRVILPGGESTTQGKLLRSTGLFEPIAEHIAAGKPVFGTCAGMILLARKLDNDSNIYFGALDAVVRRNAYGRQLGSFAATADFGSATGDSAVLVEPGERVPGFADSASGAGSTTEISSDSIVLKDFPLVFIRGPFVAEVGSAATVETSVSGNVVGLRQSKILATAFHPELTDDTRIHELFLSL</sequence>
<organism evidence="8 9">
    <name type="scientific">Bifidobacterium adolescentis</name>
    <dbReference type="NCBI Taxonomy" id="1680"/>
    <lineage>
        <taxon>Bacteria</taxon>
        <taxon>Bacillati</taxon>
        <taxon>Actinomycetota</taxon>
        <taxon>Actinomycetes</taxon>
        <taxon>Bifidobacteriales</taxon>
        <taxon>Bifidobacteriaceae</taxon>
        <taxon>Bifidobacterium</taxon>
    </lineage>
</organism>
<dbReference type="NCBIfam" id="TIGR03800">
    <property type="entry name" value="PLP_synth_Pdx2"/>
    <property type="match status" value="1"/>
</dbReference>
<dbReference type="EC" id="4.3.3.6" evidence="7"/>
<dbReference type="EC" id="3.5.1.2" evidence="7"/>
<dbReference type="InterPro" id="IPR021196">
    <property type="entry name" value="PdxT/SNO_CS"/>
</dbReference>
<dbReference type="PROSITE" id="PS51273">
    <property type="entry name" value="GATASE_TYPE_1"/>
    <property type="match status" value="1"/>
</dbReference>
<feature type="active site" description="Charge relay system" evidence="7">
    <location>
        <position position="251"/>
    </location>
</feature>
<dbReference type="SUPFAM" id="SSF52317">
    <property type="entry name" value="Class I glutamine amidotransferase-like"/>
    <property type="match status" value="1"/>
</dbReference>
<keyword evidence="5 7" id="KW-0456">Lyase</keyword>
<dbReference type="PANTHER" id="PTHR31559:SF0">
    <property type="entry name" value="PYRIDOXAL 5'-PHOSPHATE SYNTHASE SUBUNIT SNO1-RELATED"/>
    <property type="match status" value="1"/>
</dbReference>
<evidence type="ECO:0000256" key="7">
    <source>
        <dbReference type="HAMAP-Rule" id="MF_01615"/>
    </source>
</evidence>
<dbReference type="PROSITE" id="PS51130">
    <property type="entry name" value="PDXT_SNO_2"/>
    <property type="match status" value="1"/>
</dbReference>
<dbReference type="HAMAP" id="MF_01615">
    <property type="entry name" value="PdxT"/>
    <property type="match status" value="1"/>
</dbReference>
<feature type="binding site" evidence="7">
    <location>
        <position position="149"/>
    </location>
    <ligand>
        <name>L-glutamine</name>
        <dbReference type="ChEBI" id="CHEBI:58359"/>
    </ligand>
</feature>
<comment type="caution">
    <text evidence="8">The sequence shown here is derived from an EMBL/GenBank/DDBJ whole genome shotgun (WGS) entry which is preliminary data.</text>
</comment>
<comment type="catalytic activity">
    <reaction evidence="6 7">
        <text>L-glutamine + H2O = L-glutamate + NH4(+)</text>
        <dbReference type="Rhea" id="RHEA:15889"/>
        <dbReference type="ChEBI" id="CHEBI:15377"/>
        <dbReference type="ChEBI" id="CHEBI:28938"/>
        <dbReference type="ChEBI" id="CHEBI:29985"/>
        <dbReference type="ChEBI" id="CHEBI:58359"/>
        <dbReference type="EC" id="3.5.1.2"/>
    </reaction>
</comment>
<accession>A0A0B5BPW2</accession>